<protein>
    <recommendedName>
        <fullName evidence="6">Thioredoxin</fullName>
    </recommendedName>
</protein>
<evidence type="ECO:0000256" key="4">
    <source>
        <dbReference type="ARBA" id="ARBA00023157"/>
    </source>
</evidence>
<keyword evidence="3" id="KW-0249">Electron transport</keyword>
<dbReference type="InterPro" id="IPR013766">
    <property type="entry name" value="Thioredoxin_domain"/>
</dbReference>
<dbReference type="CDD" id="cd02947">
    <property type="entry name" value="TRX_family"/>
    <property type="match status" value="1"/>
</dbReference>
<name>A0ABV3KDD6_9MICC</name>
<feature type="region of interest" description="Disordered" evidence="7">
    <location>
        <begin position="1"/>
        <end position="24"/>
    </location>
</feature>
<dbReference type="NCBIfam" id="TIGR01068">
    <property type="entry name" value="thioredoxin"/>
    <property type="match status" value="1"/>
</dbReference>
<dbReference type="PANTHER" id="PTHR45663:SF11">
    <property type="entry name" value="GEO12009P1"/>
    <property type="match status" value="1"/>
</dbReference>
<dbReference type="Proteomes" id="UP001553031">
    <property type="component" value="Unassembled WGS sequence"/>
</dbReference>
<reference evidence="9 10" key="1">
    <citation type="submission" date="2024-06" db="EMBL/GenBank/DDBJ databases">
        <title>The Natural Products Discovery Center: Release of the First 8490 Sequenced Strains for Exploring Actinobacteria Biosynthetic Diversity.</title>
        <authorList>
            <person name="Kalkreuter E."/>
            <person name="Kautsar S.A."/>
            <person name="Yang D."/>
            <person name="Bader C.D."/>
            <person name="Teijaro C.N."/>
            <person name="Fluegel L."/>
            <person name="Davis C.M."/>
            <person name="Simpson J.R."/>
            <person name="Lauterbach L."/>
            <person name="Steele A.D."/>
            <person name="Gui C."/>
            <person name="Meng S."/>
            <person name="Li G."/>
            <person name="Viehrig K."/>
            <person name="Ye F."/>
            <person name="Su P."/>
            <person name="Kiefer A.F."/>
            <person name="Nichols A."/>
            <person name="Cepeda A.J."/>
            <person name="Yan W."/>
            <person name="Fan B."/>
            <person name="Jiang Y."/>
            <person name="Adhikari A."/>
            <person name="Zheng C.-J."/>
            <person name="Schuster L."/>
            <person name="Cowan T.M."/>
            <person name="Smanski M.J."/>
            <person name="Chevrette M.G."/>
            <person name="De Carvalho L.P.S."/>
            <person name="Shen B."/>
        </authorList>
    </citation>
    <scope>NUCLEOTIDE SEQUENCE [LARGE SCALE GENOMIC DNA]</scope>
    <source>
        <strain evidence="9 10">NPDC079179</strain>
    </source>
</reference>
<evidence type="ECO:0000259" key="8">
    <source>
        <dbReference type="PROSITE" id="PS51352"/>
    </source>
</evidence>
<feature type="domain" description="Thioredoxin" evidence="8">
    <location>
        <begin position="1"/>
        <end position="128"/>
    </location>
</feature>
<feature type="compositionally biased region" description="Basic and acidic residues" evidence="7">
    <location>
        <begin position="9"/>
        <end position="24"/>
    </location>
</feature>
<accession>A0ABV3KDD6</accession>
<keyword evidence="10" id="KW-1185">Reference proteome</keyword>
<organism evidence="9 10">
    <name type="scientific">Kocuria salsicia</name>
    <dbReference type="NCBI Taxonomy" id="664639"/>
    <lineage>
        <taxon>Bacteria</taxon>
        <taxon>Bacillati</taxon>
        <taxon>Actinomycetota</taxon>
        <taxon>Actinomycetes</taxon>
        <taxon>Micrococcales</taxon>
        <taxon>Micrococcaceae</taxon>
        <taxon>Kocuria</taxon>
    </lineage>
</organism>
<gene>
    <name evidence="9" type="primary">trxA</name>
    <name evidence="9" type="ORF">AB0O96_09425</name>
</gene>
<sequence length="130" mass="14024">MRPHPRLPNPREEPSKGKDMSAAKDVTDATFQAEVLENSKPTIVDFWAEWCGPCRQLGPVLDALAAEHAEQVDVVKVNVDDNPAIASQYGITSIPAVYLFANGEVAKTSIGAKPKSALEKEFGDYLSPSA</sequence>
<dbReference type="PROSITE" id="PS51352">
    <property type="entry name" value="THIOREDOXIN_2"/>
    <property type="match status" value="1"/>
</dbReference>
<dbReference type="InterPro" id="IPR036249">
    <property type="entry name" value="Thioredoxin-like_sf"/>
</dbReference>
<keyword evidence="5" id="KW-0676">Redox-active center</keyword>
<evidence type="ECO:0000256" key="6">
    <source>
        <dbReference type="NCBIfam" id="TIGR01068"/>
    </source>
</evidence>
<evidence type="ECO:0000313" key="10">
    <source>
        <dbReference type="Proteomes" id="UP001553031"/>
    </source>
</evidence>
<dbReference type="EMBL" id="JBFBLL010000005">
    <property type="protein sequence ID" value="MEV8158410.1"/>
    <property type="molecule type" value="Genomic_DNA"/>
</dbReference>
<evidence type="ECO:0000313" key="9">
    <source>
        <dbReference type="EMBL" id="MEV8158410.1"/>
    </source>
</evidence>
<dbReference type="PANTHER" id="PTHR45663">
    <property type="entry name" value="GEO12009P1"/>
    <property type="match status" value="1"/>
</dbReference>
<dbReference type="PROSITE" id="PS00194">
    <property type="entry name" value="THIOREDOXIN_1"/>
    <property type="match status" value="1"/>
</dbReference>
<dbReference type="Gene3D" id="3.40.30.10">
    <property type="entry name" value="Glutaredoxin"/>
    <property type="match status" value="1"/>
</dbReference>
<dbReference type="SUPFAM" id="SSF52833">
    <property type="entry name" value="Thioredoxin-like"/>
    <property type="match status" value="1"/>
</dbReference>
<dbReference type="PRINTS" id="PR00421">
    <property type="entry name" value="THIOREDOXIN"/>
</dbReference>
<comment type="caution">
    <text evidence="9">The sequence shown here is derived from an EMBL/GenBank/DDBJ whole genome shotgun (WGS) entry which is preliminary data.</text>
</comment>
<dbReference type="Pfam" id="PF00085">
    <property type="entry name" value="Thioredoxin"/>
    <property type="match status" value="1"/>
</dbReference>
<evidence type="ECO:0000256" key="5">
    <source>
        <dbReference type="ARBA" id="ARBA00023284"/>
    </source>
</evidence>
<dbReference type="InterPro" id="IPR005746">
    <property type="entry name" value="Thioredoxin"/>
</dbReference>
<evidence type="ECO:0000256" key="3">
    <source>
        <dbReference type="ARBA" id="ARBA00022982"/>
    </source>
</evidence>
<evidence type="ECO:0000256" key="1">
    <source>
        <dbReference type="ARBA" id="ARBA00008987"/>
    </source>
</evidence>
<evidence type="ECO:0000256" key="7">
    <source>
        <dbReference type="SAM" id="MobiDB-lite"/>
    </source>
</evidence>
<comment type="similarity">
    <text evidence="1">Belongs to the thioredoxin family.</text>
</comment>
<keyword evidence="4" id="KW-1015">Disulfide bond</keyword>
<keyword evidence="2" id="KW-0813">Transport</keyword>
<proteinExistence type="inferred from homology"/>
<evidence type="ECO:0000256" key="2">
    <source>
        <dbReference type="ARBA" id="ARBA00022448"/>
    </source>
</evidence>
<dbReference type="InterPro" id="IPR017937">
    <property type="entry name" value="Thioredoxin_CS"/>
</dbReference>
<dbReference type="RefSeq" id="WP_222126506.1">
    <property type="nucleotide sequence ID" value="NZ_BAAARF010000008.1"/>
</dbReference>